<comment type="caution">
    <text evidence="2">The sequence shown here is derived from an EMBL/GenBank/DDBJ whole genome shotgun (WGS) entry which is preliminary data.</text>
</comment>
<dbReference type="EMBL" id="JAIFTL010000258">
    <property type="protein sequence ID" value="KAG9320782.1"/>
    <property type="molecule type" value="Genomic_DNA"/>
</dbReference>
<feature type="region of interest" description="Disordered" evidence="1">
    <location>
        <begin position="132"/>
        <end position="176"/>
    </location>
</feature>
<evidence type="ECO:0000313" key="2">
    <source>
        <dbReference type="EMBL" id="KAG9320782.1"/>
    </source>
</evidence>
<feature type="compositionally biased region" description="Low complexity" evidence="1">
    <location>
        <begin position="150"/>
        <end position="176"/>
    </location>
</feature>
<proteinExistence type="predicted"/>
<evidence type="ECO:0000256" key="1">
    <source>
        <dbReference type="SAM" id="MobiDB-lite"/>
    </source>
</evidence>
<sequence>MQIECSVMATKRSIDECDAQLREQEQLADTMALDIFGPTPTTLQISACKFVVKWTGTTYTAVSPKAFVDFVKGQLPTTRNADIVWTWTSLRAHISEHGKDPLKEAFKNTALLTLDEVSRLWDAVIATNDADQLPEQKKNKTKRASKQQALEEPSLSPSCSTPSSVRGSRSSSSLSSRACDAESPLHSFVIDNVKTVIQLFAGKDREEVAQVLEDRGAEEQDTKDEQAFMARYLSTPKATGSALGRGWLGSTEEVAALDEDQREWLFKAMHDIYTVYKCCAFRLPLEEKEAWYMTALWSFLIPFFNQSKSLLYRPGEAVSEASAHRRNASRTLENRRSHGHKIDGLILSTMTQLEFGGIEAARTDDGTQSTKAHMDMRKLAKLLKDMHDCIMSKTEDPSARHELGTFGIQITRCKMTIYRLRKVPVDGPHYQLVDLGSYMFPPVWDERGLVAVAITRLLASLVALKKLMEDMDTKIAIWTIPGVRFEHEVLVQTLSSPPRSSDTESADS</sequence>
<organism evidence="2 3">
    <name type="scientific">Mortierella alpina</name>
    <name type="common">Oleaginous fungus</name>
    <name type="synonym">Mortierella renispora</name>
    <dbReference type="NCBI Taxonomy" id="64518"/>
    <lineage>
        <taxon>Eukaryota</taxon>
        <taxon>Fungi</taxon>
        <taxon>Fungi incertae sedis</taxon>
        <taxon>Mucoromycota</taxon>
        <taxon>Mortierellomycotina</taxon>
        <taxon>Mortierellomycetes</taxon>
        <taxon>Mortierellales</taxon>
        <taxon>Mortierellaceae</taxon>
        <taxon>Mortierella</taxon>
    </lineage>
</organism>
<evidence type="ECO:0000313" key="3">
    <source>
        <dbReference type="Proteomes" id="UP000717515"/>
    </source>
</evidence>
<name>A0A9P8CVA6_MORAP</name>
<dbReference type="AlphaFoldDB" id="A0A9P8CVA6"/>
<accession>A0A9P8CVA6</accession>
<reference evidence="2" key="1">
    <citation type="submission" date="2021-07" db="EMBL/GenBank/DDBJ databases">
        <title>Draft genome of Mortierella alpina, strain LL118, isolated from an aspen leaf litter sample.</title>
        <authorList>
            <person name="Yang S."/>
            <person name="Vinatzer B.A."/>
        </authorList>
    </citation>
    <scope>NUCLEOTIDE SEQUENCE</scope>
    <source>
        <strain evidence="2">LL118</strain>
    </source>
</reference>
<dbReference type="Proteomes" id="UP000717515">
    <property type="component" value="Unassembled WGS sequence"/>
</dbReference>
<gene>
    <name evidence="2" type="ORF">KVV02_005056</name>
</gene>
<protein>
    <submittedName>
        <fullName evidence="2">Uncharacterized protein</fullName>
    </submittedName>
</protein>